<evidence type="ECO:0000313" key="3">
    <source>
        <dbReference type="Proteomes" id="UP000550260"/>
    </source>
</evidence>
<comment type="caution">
    <text evidence="2">The sequence shown here is derived from an EMBL/GenBank/DDBJ whole genome shotgun (WGS) entry which is preliminary data.</text>
</comment>
<name>A0A8E1VUC8_9PSEU</name>
<dbReference type="RefSeq" id="WP_134662681.1">
    <property type="nucleotide sequence ID" value="NZ_JACJHR010000004.1"/>
</dbReference>
<evidence type="ECO:0000313" key="2">
    <source>
        <dbReference type="EMBL" id="MBB2498433.1"/>
    </source>
</evidence>
<gene>
    <name evidence="2" type="ORF">H5411_04695</name>
</gene>
<keyword evidence="1" id="KW-0812">Transmembrane</keyword>
<sequence length="198" mass="21039">MDAATAALLGASIGLAGALVAPVVTAYQAKRAKREDLMREAYARGFACLARIPRCDTSAEHARLRDKMLEALAHIDIVGTKATSDHYSALVEGYETWKIGGGTSEIFEASARKFQASARTDIASADASRSSAAALVSRVVVIVLALAFYWWARFPALLESADRVLGGIEFAVAAVATMFGIFAAAATTIRLVRAARWS</sequence>
<proteinExistence type="predicted"/>
<keyword evidence="1" id="KW-0472">Membrane</keyword>
<feature type="transmembrane region" description="Helical" evidence="1">
    <location>
        <begin position="171"/>
        <end position="192"/>
    </location>
</feature>
<dbReference type="EMBL" id="JACJHR010000004">
    <property type="protein sequence ID" value="MBB2498433.1"/>
    <property type="molecule type" value="Genomic_DNA"/>
</dbReference>
<evidence type="ECO:0000256" key="1">
    <source>
        <dbReference type="SAM" id="Phobius"/>
    </source>
</evidence>
<keyword evidence="1" id="KW-1133">Transmembrane helix</keyword>
<reference evidence="2 3" key="1">
    <citation type="submission" date="2020-08" db="EMBL/GenBank/DDBJ databases">
        <title>Amycolatopsis echigonensis JCM 21831.</title>
        <authorList>
            <person name="Tedsree N."/>
            <person name="Kuncharoen N."/>
            <person name="Likhitwitayawuid K."/>
            <person name="Tanasupawat S."/>
        </authorList>
    </citation>
    <scope>NUCLEOTIDE SEQUENCE [LARGE SCALE GENOMIC DNA]</scope>
    <source>
        <strain evidence="2 3">JCM 21831</strain>
    </source>
</reference>
<feature type="transmembrane region" description="Helical" evidence="1">
    <location>
        <begin position="6"/>
        <end position="29"/>
    </location>
</feature>
<accession>A0A8E1VUC8</accession>
<dbReference type="AlphaFoldDB" id="A0A8E1VUC8"/>
<feature type="transmembrane region" description="Helical" evidence="1">
    <location>
        <begin position="132"/>
        <end position="151"/>
    </location>
</feature>
<dbReference type="Proteomes" id="UP000550260">
    <property type="component" value="Unassembled WGS sequence"/>
</dbReference>
<organism evidence="2 3">
    <name type="scientific">Amycolatopsis echigonensis</name>
    <dbReference type="NCBI Taxonomy" id="2576905"/>
    <lineage>
        <taxon>Bacteria</taxon>
        <taxon>Bacillati</taxon>
        <taxon>Actinomycetota</taxon>
        <taxon>Actinomycetes</taxon>
        <taxon>Pseudonocardiales</taxon>
        <taxon>Pseudonocardiaceae</taxon>
        <taxon>Amycolatopsis</taxon>
    </lineage>
</organism>
<protein>
    <submittedName>
        <fullName evidence="2">Uncharacterized protein</fullName>
    </submittedName>
</protein>